<keyword evidence="3" id="KW-1185">Reference proteome</keyword>
<dbReference type="InterPro" id="IPR011051">
    <property type="entry name" value="RmlC_Cupin_sf"/>
</dbReference>
<dbReference type="Proteomes" id="UP001519308">
    <property type="component" value="Unassembled WGS sequence"/>
</dbReference>
<sequence>MPNSNKKYPCSYCEEDSKYDLDLMDDMYDMKPYQHHNKKHMNNLDCMEMKSKDYGPKPFVINIEEATKDNKNFRTALWTGKHLQLTLMSIPVGGEIGLENHPHLDQFIRIEEGEGLVMMGDRKNCLDFRAKVCDDFIFIIPAGTWHNLINTGKKPIKLYSIYAPPQHPRGTVHKTKADADAAEHDHRYYGEYEQSYSTQPRKFTLRELAQFDGTMGRPAYVAIKGIVYDISSNSTWRKAMDLGLAAGEDLTPQLYGYREVEEKLVDLPKVGILIE</sequence>
<dbReference type="InterPro" id="IPR001199">
    <property type="entry name" value="Cyt_B5-like_heme/steroid-bd"/>
</dbReference>
<reference evidence="2 3" key="1">
    <citation type="submission" date="2021-03" db="EMBL/GenBank/DDBJ databases">
        <title>Genomic Encyclopedia of Type Strains, Phase IV (KMG-IV): sequencing the most valuable type-strain genomes for metagenomic binning, comparative biology and taxonomic classification.</title>
        <authorList>
            <person name="Goeker M."/>
        </authorList>
    </citation>
    <scope>NUCLEOTIDE SEQUENCE [LARGE SCALE GENOMIC DNA]</scope>
    <source>
        <strain evidence="2 3">DSM 28650</strain>
    </source>
</reference>
<dbReference type="Gene3D" id="2.60.120.10">
    <property type="entry name" value="Jelly Rolls"/>
    <property type="match status" value="1"/>
</dbReference>
<dbReference type="InterPro" id="IPR036400">
    <property type="entry name" value="Cyt_B5-like_heme/steroid_sf"/>
</dbReference>
<name>A0ABS4K4A3_9CLOT</name>
<comment type="caution">
    <text evidence="2">The sequence shown here is derived from an EMBL/GenBank/DDBJ whole genome shotgun (WGS) entry which is preliminary data.</text>
</comment>
<dbReference type="SUPFAM" id="SSF51182">
    <property type="entry name" value="RmlC-like cupins"/>
    <property type="match status" value="1"/>
</dbReference>
<dbReference type="InterPro" id="IPR013096">
    <property type="entry name" value="Cupin_2"/>
</dbReference>
<dbReference type="InterPro" id="IPR014710">
    <property type="entry name" value="RmlC-like_jellyroll"/>
</dbReference>
<evidence type="ECO:0000259" key="1">
    <source>
        <dbReference type="SMART" id="SM01117"/>
    </source>
</evidence>
<dbReference type="InterPro" id="IPR052538">
    <property type="entry name" value="Flavonoid_dioxygenase-like"/>
</dbReference>
<evidence type="ECO:0000313" key="2">
    <source>
        <dbReference type="EMBL" id="MBP2022617.1"/>
    </source>
</evidence>
<dbReference type="EMBL" id="JAGGLL010000018">
    <property type="protein sequence ID" value="MBP2022617.1"/>
    <property type="molecule type" value="Genomic_DNA"/>
</dbReference>
<dbReference type="Pfam" id="PF07883">
    <property type="entry name" value="Cupin_2"/>
    <property type="match status" value="1"/>
</dbReference>
<evidence type="ECO:0000313" key="3">
    <source>
        <dbReference type="Proteomes" id="UP001519308"/>
    </source>
</evidence>
<dbReference type="Gene3D" id="3.10.120.10">
    <property type="entry name" value="Cytochrome b5-like heme/steroid binding domain"/>
    <property type="match status" value="1"/>
</dbReference>
<accession>A0ABS4K4A3</accession>
<dbReference type="PANTHER" id="PTHR43346:SF1">
    <property type="entry name" value="QUERCETIN 2,3-DIOXYGENASE-RELATED"/>
    <property type="match status" value="1"/>
</dbReference>
<dbReference type="PANTHER" id="PTHR43346">
    <property type="entry name" value="LIGAND BINDING DOMAIN PROTEIN, PUTATIVE (AFU_ORTHOLOGUE AFUA_6G14370)-RELATED"/>
    <property type="match status" value="1"/>
</dbReference>
<dbReference type="SUPFAM" id="SSF55856">
    <property type="entry name" value="Cytochrome b5-like heme/steroid binding domain"/>
    <property type="match status" value="1"/>
</dbReference>
<dbReference type="CDD" id="cd02223">
    <property type="entry name" value="cupin_Bh2720-like"/>
    <property type="match status" value="1"/>
</dbReference>
<gene>
    <name evidence="2" type="ORF">J2Z44_002440</name>
</gene>
<feature type="domain" description="Cytochrome b5 heme-binding" evidence="1">
    <location>
        <begin position="203"/>
        <end position="274"/>
    </location>
</feature>
<dbReference type="SMART" id="SM01117">
    <property type="entry name" value="Cyt-b5"/>
    <property type="match status" value="1"/>
</dbReference>
<organism evidence="2 3">
    <name type="scientific">Clostridium punense</name>
    <dbReference type="NCBI Taxonomy" id="1054297"/>
    <lineage>
        <taxon>Bacteria</taxon>
        <taxon>Bacillati</taxon>
        <taxon>Bacillota</taxon>
        <taxon>Clostridia</taxon>
        <taxon>Eubacteriales</taxon>
        <taxon>Clostridiaceae</taxon>
        <taxon>Clostridium</taxon>
    </lineage>
</organism>
<proteinExistence type="predicted"/>
<protein>
    <submittedName>
        <fullName evidence="2">Mannose-6-phosphate isomerase-like protein (Cupin superfamily)/predicted heme/steroid binding protein</fullName>
    </submittedName>
</protein>